<evidence type="ECO:0000256" key="5">
    <source>
        <dbReference type="ARBA" id="ARBA00022737"/>
    </source>
</evidence>
<proteinExistence type="inferred from homology"/>
<keyword evidence="4 8" id="KW-0812">Transmembrane</keyword>
<evidence type="ECO:0000256" key="6">
    <source>
        <dbReference type="ARBA" id="ARBA00022989"/>
    </source>
</evidence>
<dbReference type="GeneID" id="7831356"/>
<dbReference type="SUPFAM" id="SSF103506">
    <property type="entry name" value="Mitochondrial carrier"/>
    <property type="match status" value="1"/>
</dbReference>
<keyword evidence="6 10" id="KW-1133">Transmembrane helix</keyword>
<evidence type="ECO:0000256" key="2">
    <source>
        <dbReference type="ARBA" id="ARBA00006375"/>
    </source>
</evidence>
<evidence type="ECO:0000256" key="7">
    <source>
        <dbReference type="ARBA" id="ARBA00023136"/>
    </source>
</evidence>
<dbReference type="RefSeq" id="XP_001016523.1">
    <property type="nucleotide sequence ID" value="XM_001016523.3"/>
</dbReference>
<reference evidence="12" key="1">
    <citation type="journal article" date="2006" name="PLoS Biol.">
        <title>Macronuclear genome sequence of the ciliate Tetrahymena thermophila, a model eukaryote.</title>
        <authorList>
            <person name="Eisen J.A."/>
            <person name="Coyne R.S."/>
            <person name="Wu M."/>
            <person name="Wu D."/>
            <person name="Thiagarajan M."/>
            <person name="Wortman J.R."/>
            <person name="Badger J.H."/>
            <person name="Ren Q."/>
            <person name="Amedeo P."/>
            <person name="Jones K.M."/>
            <person name="Tallon L.J."/>
            <person name="Delcher A.L."/>
            <person name="Salzberg S.L."/>
            <person name="Silva J.C."/>
            <person name="Haas B.J."/>
            <person name="Majoros W.H."/>
            <person name="Farzad M."/>
            <person name="Carlton J.M."/>
            <person name="Smith R.K. Jr."/>
            <person name="Garg J."/>
            <person name="Pearlman R.E."/>
            <person name="Karrer K.M."/>
            <person name="Sun L."/>
            <person name="Manning G."/>
            <person name="Elde N.C."/>
            <person name="Turkewitz A.P."/>
            <person name="Asai D.J."/>
            <person name="Wilkes D.E."/>
            <person name="Wang Y."/>
            <person name="Cai H."/>
            <person name="Collins K."/>
            <person name="Stewart B.A."/>
            <person name="Lee S.R."/>
            <person name="Wilamowska K."/>
            <person name="Weinberg Z."/>
            <person name="Ruzzo W.L."/>
            <person name="Wloga D."/>
            <person name="Gaertig J."/>
            <person name="Frankel J."/>
            <person name="Tsao C.-C."/>
            <person name="Gorovsky M.A."/>
            <person name="Keeling P.J."/>
            <person name="Waller R.F."/>
            <person name="Patron N.J."/>
            <person name="Cherry J.M."/>
            <person name="Stover N.A."/>
            <person name="Krieger C.J."/>
            <person name="del Toro C."/>
            <person name="Ryder H.F."/>
            <person name="Williamson S.C."/>
            <person name="Barbeau R.A."/>
            <person name="Hamilton E.P."/>
            <person name="Orias E."/>
        </authorList>
    </citation>
    <scope>NUCLEOTIDE SEQUENCE [LARGE SCALE GENOMIC DNA]</scope>
    <source>
        <strain evidence="12">SB210</strain>
    </source>
</reference>
<evidence type="ECO:0000256" key="1">
    <source>
        <dbReference type="ARBA" id="ARBA00004141"/>
    </source>
</evidence>
<dbReference type="OMA" id="HYIKSYM"/>
<keyword evidence="5" id="KW-0677">Repeat</keyword>
<keyword evidence="12" id="KW-1185">Reference proteome</keyword>
<dbReference type="AlphaFoldDB" id="I7M7Y7"/>
<evidence type="ECO:0000256" key="8">
    <source>
        <dbReference type="PROSITE-ProRule" id="PRU00282"/>
    </source>
</evidence>
<dbReference type="HOGENOM" id="CLU_774919_0_0_1"/>
<dbReference type="PROSITE" id="PS50920">
    <property type="entry name" value="SOLCAR"/>
    <property type="match status" value="1"/>
</dbReference>
<name>I7M7Y7_TETTS</name>
<dbReference type="Proteomes" id="UP000009168">
    <property type="component" value="Unassembled WGS sequence"/>
</dbReference>
<dbReference type="Pfam" id="PF00153">
    <property type="entry name" value="Mito_carr"/>
    <property type="match status" value="1"/>
</dbReference>
<feature type="transmembrane region" description="Helical" evidence="10">
    <location>
        <begin position="294"/>
        <end position="315"/>
    </location>
</feature>
<evidence type="ECO:0000313" key="12">
    <source>
        <dbReference type="Proteomes" id="UP000009168"/>
    </source>
</evidence>
<dbReference type="eggNOG" id="KOG0751">
    <property type="taxonomic scope" value="Eukaryota"/>
</dbReference>
<dbReference type="InterPro" id="IPR023395">
    <property type="entry name" value="MCP_dom_sf"/>
</dbReference>
<dbReference type="OrthoDB" id="290162at2759"/>
<dbReference type="InParanoid" id="I7M7Y7"/>
<dbReference type="PANTHER" id="PTHR45667">
    <property type="entry name" value="S-ADENOSYLMETHIONINE MITOCHONDRIAL CARRIER PROTEIN"/>
    <property type="match status" value="1"/>
</dbReference>
<evidence type="ECO:0000256" key="10">
    <source>
        <dbReference type="SAM" id="Phobius"/>
    </source>
</evidence>
<comment type="similarity">
    <text evidence="2 9">Belongs to the mitochondrial carrier (TC 2.A.29) family.</text>
</comment>
<dbReference type="Gene3D" id="1.50.40.10">
    <property type="entry name" value="Mitochondrial carrier domain"/>
    <property type="match status" value="1"/>
</dbReference>
<evidence type="ECO:0000256" key="9">
    <source>
        <dbReference type="RuleBase" id="RU000488"/>
    </source>
</evidence>
<sequence length="381" mass="45181">MADNREKVDSRKLYEDQKLLDILEQRSLQQDQSYREIYKKSHILQKQSQFQDDKIVKQSELDDLLGRIKKVEKLRQESKSYTWKDPQYYHAFIRKNLDLASNLTMETICLLVCYPFNTIKTRVQAKHPLEDISFFTKNNVSKYPLYRGIGQGMLGTFIGVTMNNAAYRWINIEMMKNQFVSNLSTFQKQLMCFCFADLLAAPFRLPFEVRKIYLQMNSGEISFNKYMNGMRSVLLPCLLRDLTYRIGFNTVFQLCLHGQNYAQMYSNNDPYQRQLIQRHIDRAIPNQSDYNKRITGMILGSLFAILISNPFDLAITRLVSQQYPKYDGFFHCLKTVIREEKWPKLFFSGYWARSVYYMISGSIVFNFYDTFRGMIEEAYQY</sequence>
<keyword evidence="7 8" id="KW-0472">Membrane</keyword>
<dbReference type="GO" id="GO:0016020">
    <property type="term" value="C:membrane"/>
    <property type="evidence" value="ECO:0007669"/>
    <property type="project" value="UniProtKB-SubCell"/>
</dbReference>
<evidence type="ECO:0000256" key="3">
    <source>
        <dbReference type="ARBA" id="ARBA00022448"/>
    </source>
</evidence>
<comment type="subcellular location">
    <subcellularLocation>
        <location evidence="1">Membrane</location>
        <topology evidence="1">Multi-pass membrane protein</topology>
    </subcellularLocation>
</comment>
<evidence type="ECO:0000313" key="11">
    <source>
        <dbReference type="EMBL" id="EAR96278.1"/>
    </source>
</evidence>
<feature type="repeat" description="Solcar" evidence="8">
    <location>
        <begin position="288"/>
        <end position="374"/>
    </location>
</feature>
<gene>
    <name evidence="11" type="ORF">TTHERM_00188470</name>
</gene>
<dbReference type="EMBL" id="GG662693">
    <property type="protein sequence ID" value="EAR96278.1"/>
    <property type="molecule type" value="Genomic_DNA"/>
</dbReference>
<evidence type="ECO:0000256" key="4">
    <source>
        <dbReference type="ARBA" id="ARBA00022692"/>
    </source>
</evidence>
<organism evidence="11 12">
    <name type="scientific">Tetrahymena thermophila (strain SB210)</name>
    <dbReference type="NCBI Taxonomy" id="312017"/>
    <lineage>
        <taxon>Eukaryota</taxon>
        <taxon>Sar</taxon>
        <taxon>Alveolata</taxon>
        <taxon>Ciliophora</taxon>
        <taxon>Intramacronucleata</taxon>
        <taxon>Oligohymenophorea</taxon>
        <taxon>Hymenostomatida</taxon>
        <taxon>Tetrahymenina</taxon>
        <taxon>Tetrahymenidae</taxon>
        <taxon>Tetrahymena</taxon>
    </lineage>
</organism>
<dbReference type="KEGG" id="tet:TTHERM_00188470"/>
<dbReference type="InterPro" id="IPR018108">
    <property type="entry name" value="MCP_transmembrane"/>
</dbReference>
<protein>
    <submittedName>
        <fullName evidence="11">Carrier protein</fullName>
    </submittedName>
</protein>
<accession>I7M7Y7</accession>
<keyword evidence="3 9" id="KW-0813">Transport</keyword>